<sequence length="111" mass="12601">MSEVKTCWRIASVHGFYDFTRSVTKGKIIQKEESDKHIDSSLKSLFFEIFQKKRQKCLFFTQNALLLLLPLAKGDDDCTLATTTDETTIFSLGLKMPKRTANLVTMLTTSS</sequence>
<keyword evidence="1" id="KW-1185">Reference proteome</keyword>
<proteinExistence type="predicted"/>
<accession>A0A915K5Y7</accession>
<evidence type="ECO:0000313" key="1">
    <source>
        <dbReference type="Proteomes" id="UP000887565"/>
    </source>
</evidence>
<reference evidence="2" key="1">
    <citation type="submission" date="2022-11" db="UniProtKB">
        <authorList>
            <consortium name="WormBaseParasite"/>
        </authorList>
    </citation>
    <scope>IDENTIFICATION</scope>
</reference>
<evidence type="ECO:0000313" key="2">
    <source>
        <dbReference type="WBParaSite" id="nRc.2.0.1.t34145-RA"/>
    </source>
</evidence>
<dbReference type="AlphaFoldDB" id="A0A915K5Y7"/>
<organism evidence="1 2">
    <name type="scientific">Romanomermis culicivorax</name>
    <name type="common">Nematode worm</name>
    <dbReference type="NCBI Taxonomy" id="13658"/>
    <lineage>
        <taxon>Eukaryota</taxon>
        <taxon>Metazoa</taxon>
        <taxon>Ecdysozoa</taxon>
        <taxon>Nematoda</taxon>
        <taxon>Enoplea</taxon>
        <taxon>Dorylaimia</taxon>
        <taxon>Mermithida</taxon>
        <taxon>Mermithoidea</taxon>
        <taxon>Mermithidae</taxon>
        <taxon>Romanomermis</taxon>
    </lineage>
</organism>
<protein>
    <submittedName>
        <fullName evidence="2">Uncharacterized protein</fullName>
    </submittedName>
</protein>
<dbReference type="Proteomes" id="UP000887565">
    <property type="component" value="Unplaced"/>
</dbReference>
<name>A0A915K5Y7_ROMCU</name>
<dbReference type="WBParaSite" id="nRc.2.0.1.t34145-RA">
    <property type="protein sequence ID" value="nRc.2.0.1.t34145-RA"/>
    <property type="gene ID" value="nRc.2.0.1.g34145"/>
</dbReference>